<dbReference type="Gene3D" id="3.40.50.1110">
    <property type="entry name" value="SGNH hydrolase"/>
    <property type="match status" value="2"/>
</dbReference>
<dbReference type="GO" id="GO:0005576">
    <property type="term" value="C:extracellular region"/>
    <property type="evidence" value="ECO:0007669"/>
    <property type="project" value="TreeGrafter"/>
</dbReference>
<comment type="caution">
    <text evidence="4">The sequence shown here is derived from an EMBL/GenBank/DDBJ whole genome shotgun (WGS) entry which is preliminary data.</text>
</comment>
<gene>
    <name evidence="4" type="ORF">F2Q68_00009160</name>
    <name evidence="3" type="ORF">F2Q70_00016178</name>
</gene>
<dbReference type="InterPro" id="IPR036514">
    <property type="entry name" value="SGNH_hydro_sf"/>
</dbReference>
<dbReference type="Proteomes" id="UP000712281">
    <property type="component" value="Unassembled WGS sequence"/>
</dbReference>
<dbReference type="PANTHER" id="PTHR45642">
    <property type="entry name" value="GDSL ESTERASE/LIPASE EXL3"/>
    <property type="match status" value="1"/>
</dbReference>
<comment type="similarity">
    <text evidence="1">Belongs to the 'GDSL' lipolytic enzyme family.</text>
</comment>
<dbReference type="EMBL" id="QGKY02001250">
    <property type="protein sequence ID" value="KAF2562659.1"/>
    <property type="molecule type" value="Genomic_DNA"/>
</dbReference>
<protein>
    <submittedName>
        <fullName evidence="4">Uncharacterized protein</fullName>
    </submittedName>
</protein>
<dbReference type="EMBL" id="QGKW02000717">
    <property type="protein sequence ID" value="KAF2596991.1"/>
    <property type="molecule type" value="Genomic_DNA"/>
</dbReference>
<keyword evidence="2" id="KW-0732">Signal</keyword>
<feature type="chain" id="PRO_5042710472" evidence="2">
    <location>
        <begin position="26"/>
        <end position="262"/>
    </location>
</feature>
<dbReference type="Pfam" id="PF00657">
    <property type="entry name" value="Lipase_GDSL"/>
    <property type="match status" value="1"/>
</dbReference>
<evidence type="ECO:0000256" key="2">
    <source>
        <dbReference type="SAM" id="SignalP"/>
    </source>
</evidence>
<dbReference type="InterPro" id="IPR008265">
    <property type="entry name" value="Lipase_GDSL_AS"/>
</dbReference>
<dbReference type="SUPFAM" id="SSF52266">
    <property type="entry name" value="SGNH hydrolase"/>
    <property type="match status" value="1"/>
</dbReference>
<organism evidence="4 5">
    <name type="scientific">Brassica cretica</name>
    <name type="common">Mustard</name>
    <dbReference type="NCBI Taxonomy" id="69181"/>
    <lineage>
        <taxon>Eukaryota</taxon>
        <taxon>Viridiplantae</taxon>
        <taxon>Streptophyta</taxon>
        <taxon>Embryophyta</taxon>
        <taxon>Tracheophyta</taxon>
        <taxon>Spermatophyta</taxon>
        <taxon>Magnoliopsida</taxon>
        <taxon>eudicotyledons</taxon>
        <taxon>Gunneridae</taxon>
        <taxon>Pentapetalae</taxon>
        <taxon>rosids</taxon>
        <taxon>malvids</taxon>
        <taxon>Brassicales</taxon>
        <taxon>Brassicaceae</taxon>
        <taxon>Brassiceae</taxon>
        <taxon>Brassica</taxon>
    </lineage>
</organism>
<dbReference type="InterPro" id="IPR001087">
    <property type="entry name" value="GDSL"/>
</dbReference>
<evidence type="ECO:0000313" key="4">
    <source>
        <dbReference type="EMBL" id="KAF2596991.1"/>
    </source>
</evidence>
<proteinExistence type="inferred from homology"/>
<dbReference type="AlphaFoldDB" id="A0A3N6SD33"/>
<dbReference type="InterPro" id="IPR050592">
    <property type="entry name" value="GDSL_lipolytic_enzyme"/>
</dbReference>
<reference evidence="4" key="1">
    <citation type="submission" date="2019-12" db="EMBL/GenBank/DDBJ databases">
        <title>Genome sequencing and annotation of Brassica cretica.</title>
        <authorList>
            <person name="Studholme D.J."/>
            <person name="Sarris P.F."/>
        </authorList>
    </citation>
    <scope>NUCLEOTIDE SEQUENCE</scope>
    <source>
        <strain evidence="4">PFS-001/15</strain>
        <strain evidence="3">PFS-102/07</strain>
        <tissue evidence="4">Leaf</tissue>
    </source>
</reference>
<evidence type="ECO:0000313" key="5">
    <source>
        <dbReference type="Proteomes" id="UP000712281"/>
    </source>
</evidence>
<sequence length="262" mass="29009">MLDMCREKILVLALFSIYFISAVDANGSFPALLAFGDSILDTGNNNFLLTFMRANIWPYGRSYTMKVPTGRFGNGRVFSDIIAEGLGIKKTLPAARKFFIAPSDLKTGVCFASGGAGVDPVTSRLMQMYDQGARKFAVMGVIPLGCLPMTRVFGRCNLFGNMLAERYNGKLRNGVKTWPSEAGFRGAKFVYVDMFGTLMDVMKNYRKYGFSNANNGCCCMPTAIIPCINPHNHVFYDFVHPSEKAYKTISKRLVQDIKKGLA</sequence>
<feature type="signal peptide" evidence="2">
    <location>
        <begin position="1"/>
        <end position="25"/>
    </location>
</feature>
<evidence type="ECO:0000313" key="3">
    <source>
        <dbReference type="EMBL" id="KAF2562659.1"/>
    </source>
</evidence>
<dbReference type="PANTHER" id="PTHR45642:SF55">
    <property type="entry name" value="GDSL ESTERASE_LIPASE EXL4-RELATED"/>
    <property type="match status" value="1"/>
</dbReference>
<name>A0A3N6SD33_BRACR</name>
<dbReference type="GO" id="GO:0006629">
    <property type="term" value="P:lipid metabolic process"/>
    <property type="evidence" value="ECO:0007669"/>
    <property type="project" value="InterPro"/>
</dbReference>
<dbReference type="GO" id="GO:0016298">
    <property type="term" value="F:lipase activity"/>
    <property type="evidence" value="ECO:0007669"/>
    <property type="project" value="InterPro"/>
</dbReference>
<dbReference type="PROSITE" id="PS01098">
    <property type="entry name" value="LIPASE_GDSL_SER"/>
    <property type="match status" value="1"/>
</dbReference>
<evidence type="ECO:0000256" key="1">
    <source>
        <dbReference type="ARBA" id="ARBA00008668"/>
    </source>
</evidence>
<accession>A0A3N6SD33</accession>